<dbReference type="EMBL" id="JAPFFK010000011">
    <property type="protein sequence ID" value="KAJ6734570.1"/>
    <property type="molecule type" value="Genomic_DNA"/>
</dbReference>
<evidence type="ECO:0000313" key="2">
    <source>
        <dbReference type="Proteomes" id="UP001151532"/>
    </source>
</evidence>
<protein>
    <submittedName>
        <fullName evidence="1">Uncharacterized protein</fullName>
    </submittedName>
</protein>
<proteinExistence type="predicted"/>
<organism evidence="1 2">
    <name type="scientific">Salix purpurea</name>
    <name type="common">Purple osier willow</name>
    <dbReference type="NCBI Taxonomy" id="77065"/>
    <lineage>
        <taxon>Eukaryota</taxon>
        <taxon>Viridiplantae</taxon>
        <taxon>Streptophyta</taxon>
        <taxon>Embryophyta</taxon>
        <taxon>Tracheophyta</taxon>
        <taxon>Spermatophyta</taxon>
        <taxon>Magnoliopsida</taxon>
        <taxon>eudicotyledons</taxon>
        <taxon>Gunneridae</taxon>
        <taxon>Pentapetalae</taxon>
        <taxon>rosids</taxon>
        <taxon>fabids</taxon>
        <taxon>Malpighiales</taxon>
        <taxon>Salicaceae</taxon>
        <taxon>Saliceae</taxon>
        <taxon>Salix</taxon>
    </lineage>
</organism>
<feature type="non-terminal residue" evidence="1">
    <location>
        <position position="96"/>
    </location>
</feature>
<comment type="caution">
    <text evidence="1">The sequence shown here is derived from an EMBL/GenBank/DDBJ whole genome shotgun (WGS) entry which is preliminary data.</text>
</comment>
<dbReference type="AlphaFoldDB" id="A0A9Q0UQQ7"/>
<gene>
    <name evidence="1" type="ORF">OIU79_001775</name>
</gene>
<name>A0A9Q0UQQ7_SALPP</name>
<evidence type="ECO:0000313" key="1">
    <source>
        <dbReference type="EMBL" id="KAJ6734570.1"/>
    </source>
</evidence>
<accession>A0A9Q0UQQ7</accession>
<reference evidence="1" key="1">
    <citation type="submission" date="2022-11" db="EMBL/GenBank/DDBJ databases">
        <authorList>
            <person name="Hyden B.L."/>
            <person name="Feng K."/>
            <person name="Yates T."/>
            <person name="Jawdy S."/>
            <person name="Smart L.B."/>
            <person name="Muchero W."/>
        </authorList>
    </citation>
    <scope>NUCLEOTIDE SEQUENCE</scope>
    <source>
        <tissue evidence="1">Shoot tip</tissue>
    </source>
</reference>
<dbReference type="Proteomes" id="UP001151532">
    <property type="component" value="Chromosome 17"/>
</dbReference>
<sequence length="96" mass="11249">MVETRRKEGDGLVKSDGRWSHWLKLKLYWPTARGSTRGSKNQGLMCVYVMLVLPSKRSWNHTRLKSLERCFKGWHLENIVIYGVRSPFLLCLQGKE</sequence>
<keyword evidence="2" id="KW-1185">Reference proteome</keyword>
<reference evidence="1" key="2">
    <citation type="journal article" date="2023" name="Int. J. Mol. Sci.">
        <title>De Novo Assembly and Annotation of 11 Diverse Shrub Willow (Salix) Genomes Reveals Novel Gene Organization in Sex-Linked Regions.</title>
        <authorList>
            <person name="Hyden B."/>
            <person name="Feng K."/>
            <person name="Yates T.B."/>
            <person name="Jawdy S."/>
            <person name="Cereghino C."/>
            <person name="Smart L.B."/>
            <person name="Muchero W."/>
        </authorList>
    </citation>
    <scope>NUCLEOTIDE SEQUENCE</scope>
    <source>
        <tissue evidence="1">Shoot tip</tissue>
    </source>
</reference>